<dbReference type="AlphaFoldDB" id="K1SU64"/>
<dbReference type="PANTHER" id="PTHR43273">
    <property type="entry name" value="ANAEROBIC SULFATASE-MATURATING ENZYME HOMOLOG ASLB-RELATED"/>
    <property type="match status" value="1"/>
</dbReference>
<dbReference type="Gene3D" id="3.20.20.70">
    <property type="entry name" value="Aldolase class I"/>
    <property type="match status" value="1"/>
</dbReference>
<dbReference type="SFLD" id="SFLDG01067">
    <property type="entry name" value="SPASM/twitch_domain_containing"/>
    <property type="match status" value="1"/>
</dbReference>
<evidence type="ECO:0000256" key="5">
    <source>
        <dbReference type="ARBA" id="ARBA00023601"/>
    </source>
</evidence>
<evidence type="ECO:0000313" key="7">
    <source>
        <dbReference type="EMBL" id="EKC57400.1"/>
    </source>
</evidence>
<comment type="similarity">
    <text evidence="5">Belongs to the radical SAM superfamily. Anaerobic sulfatase-maturating enzyme family.</text>
</comment>
<reference evidence="7" key="1">
    <citation type="journal article" date="2013" name="Environ. Microbiol.">
        <title>Microbiota from the distal guts of lean and obese adolescents exhibit partial functional redundancy besides clear differences in community structure.</title>
        <authorList>
            <person name="Ferrer M."/>
            <person name="Ruiz A."/>
            <person name="Lanza F."/>
            <person name="Haange S.B."/>
            <person name="Oberbach A."/>
            <person name="Till H."/>
            <person name="Bargiela R."/>
            <person name="Campoy C."/>
            <person name="Segura M.T."/>
            <person name="Richter M."/>
            <person name="von Bergen M."/>
            <person name="Seifert J."/>
            <person name="Suarez A."/>
        </authorList>
    </citation>
    <scope>NUCLEOTIDE SEQUENCE</scope>
</reference>
<keyword evidence="1" id="KW-0949">S-adenosyl-L-methionine</keyword>
<organism evidence="7">
    <name type="scientific">human gut metagenome</name>
    <dbReference type="NCBI Taxonomy" id="408170"/>
    <lineage>
        <taxon>unclassified sequences</taxon>
        <taxon>metagenomes</taxon>
        <taxon>organismal metagenomes</taxon>
    </lineage>
</organism>
<accession>K1SU64</accession>
<dbReference type="InterPro" id="IPR007197">
    <property type="entry name" value="rSAM"/>
</dbReference>
<name>K1SU64_9ZZZZ</name>
<dbReference type="SFLD" id="SFLDG01386">
    <property type="entry name" value="main_SPASM_domain-containing"/>
    <property type="match status" value="1"/>
</dbReference>
<protein>
    <submittedName>
        <fullName evidence="7">Regulator of arylsulfatase activity</fullName>
    </submittedName>
</protein>
<dbReference type="CDD" id="cd01335">
    <property type="entry name" value="Radical_SAM"/>
    <property type="match status" value="1"/>
</dbReference>
<evidence type="ECO:0000256" key="2">
    <source>
        <dbReference type="ARBA" id="ARBA00022723"/>
    </source>
</evidence>
<dbReference type="GO" id="GO:0046872">
    <property type="term" value="F:metal ion binding"/>
    <property type="evidence" value="ECO:0007669"/>
    <property type="project" value="UniProtKB-KW"/>
</dbReference>
<dbReference type="InterPro" id="IPR023867">
    <property type="entry name" value="Sulphatase_maturase_rSAM"/>
</dbReference>
<dbReference type="GO" id="GO:0051536">
    <property type="term" value="F:iron-sulfur cluster binding"/>
    <property type="evidence" value="ECO:0007669"/>
    <property type="project" value="UniProtKB-KW"/>
</dbReference>
<comment type="caution">
    <text evidence="7">The sequence shown here is derived from an EMBL/GenBank/DDBJ whole genome shotgun (WGS) entry which is preliminary data.</text>
</comment>
<dbReference type="PROSITE" id="PS51918">
    <property type="entry name" value="RADICAL_SAM"/>
    <property type="match status" value="1"/>
</dbReference>
<dbReference type="EMBL" id="AJWZ01007263">
    <property type="protein sequence ID" value="EKC57400.1"/>
    <property type="molecule type" value="Genomic_DNA"/>
</dbReference>
<sequence length="167" mass="18876">MKQKEIFTFRDAEKQAGPVAFSTMVKPAGSACNLDCHYCYYLDKAVQYGGRQAVMPDDLLECYIRQYIEANEVPTVTFCWHGGEPLLLGLDFYRKAMALQEKYAGGKRIENTLQTNGMLVDEAWCELFAANNFLVGLSLDGPQGIHDAFRVTKGGRPTFERVECVRW</sequence>
<dbReference type="Pfam" id="PF04055">
    <property type="entry name" value="Radical_SAM"/>
    <property type="match status" value="1"/>
</dbReference>
<dbReference type="PANTHER" id="PTHR43273:SF3">
    <property type="entry name" value="ANAEROBIC SULFATASE-MATURATING ENZYME HOMOLOG ASLB-RELATED"/>
    <property type="match status" value="1"/>
</dbReference>
<gene>
    <name evidence="7" type="ORF">OBE_10549</name>
</gene>
<proteinExistence type="inferred from homology"/>
<evidence type="ECO:0000256" key="3">
    <source>
        <dbReference type="ARBA" id="ARBA00023004"/>
    </source>
</evidence>
<dbReference type="SFLD" id="SFLDS00029">
    <property type="entry name" value="Radical_SAM"/>
    <property type="match status" value="1"/>
</dbReference>
<keyword evidence="4" id="KW-0411">Iron-sulfur</keyword>
<dbReference type="SUPFAM" id="SSF102114">
    <property type="entry name" value="Radical SAM enzymes"/>
    <property type="match status" value="1"/>
</dbReference>
<evidence type="ECO:0000259" key="6">
    <source>
        <dbReference type="PROSITE" id="PS51918"/>
    </source>
</evidence>
<feature type="domain" description="Radical SAM core" evidence="6">
    <location>
        <begin position="15"/>
        <end position="167"/>
    </location>
</feature>
<keyword evidence="3" id="KW-0408">Iron</keyword>
<evidence type="ECO:0000256" key="1">
    <source>
        <dbReference type="ARBA" id="ARBA00022691"/>
    </source>
</evidence>
<keyword evidence="2" id="KW-0479">Metal-binding</keyword>
<dbReference type="InterPro" id="IPR058240">
    <property type="entry name" value="rSAM_sf"/>
</dbReference>
<dbReference type="GO" id="GO:0016491">
    <property type="term" value="F:oxidoreductase activity"/>
    <property type="evidence" value="ECO:0007669"/>
    <property type="project" value="InterPro"/>
</dbReference>
<dbReference type="InterPro" id="IPR013785">
    <property type="entry name" value="Aldolase_TIM"/>
</dbReference>
<evidence type="ECO:0000256" key="4">
    <source>
        <dbReference type="ARBA" id="ARBA00023014"/>
    </source>
</evidence>
<feature type="non-terminal residue" evidence="7">
    <location>
        <position position="167"/>
    </location>
</feature>